<dbReference type="EMBL" id="JAAGAX010000005">
    <property type="protein sequence ID" value="KAF2316334.1"/>
    <property type="molecule type" value="Genomic_DNA"/>
</dbReference>
<dbReference type="PANTHER" id="PTHR22835">
    <property type="entry name" value="ZINC FINGER FYVE DOMAIN CONTAINING PROTEIN"/>
    <property type="match status" value="1"/>
</dbReference>
<dbReference type="Proteomes" id="UP000467840">
    <property type="component" value="Chromosome 15"/>
</dbReference>
<gene>
    <name evidence="2" type="ORF">GH714_041675</name>
</gene>
<sequence>MGLEIGKFAVAARGLSSKCAFPAIYSFGDSTADTGGMSAAFGPVPLPHGQTFFKKPSGRLSDGRLIIDFMGDLPNPMEFSKASYTFDIGQNDIIFGFLNTTEDQVPVTFPDILTQFSQAVLVRFEDPWNFCCGILEPNLVLFRGTKSEDKNNTCIATACPDPQKHISWDGVYFSEAANQWVVKKFFDGSVSDLSVPLNQACP</sequence>
<dbReference type="Gene3D" id="3.40.50.1110">
    <property type="entry name" value="SGNH hydrolase"/>
    <property type="match status" value="2"/>
</dbReference>
<dbReference type="PANTHER" id="PTHR22835:SF546">
    <property type="entry name" value="GDSL-LIKE LIPASE_ACYLHYDROLASE"/>
    <property type="match status" value="1"/>
</dbReference>
<accession>A0A6A6MSZ7</accession>
<evidence type="ECO:0000313" key="3">
    <source>
        <dbReference type="Proteomes" id="UP000467840"/>
    </source>
</evidence>
<protein>
    <recommendedName>
        <fullName evidence="4">GDSL esterase/lipase</fullName>
    </recommendedName>
</protein>
<comment type="similarity">
    <text evidence="1">Belongs to the 'GDSL' lipolytic enzyme family.</text>
</comment>
<keyword evidence="3" id="KW-1185">Reference proteome</keyword>
<dbReference type="AlphaFoldDB" id="A0A6A6MSZ7"/>
<evidence type="ECO:0000313" key="2">
    <source>
        <dbReference type="EMBL" id="KAF2316334.1"/>
    </source>
</evidence>
<reference evidence="2 3" key="1">
    <citation type="journal article" date="2020" name="Mol. Plant">
        <title>The Chromosome-Based Rubber Tree Genome Provides New Insights into Spurge Genome Evolution and Rubber Biosynthesis.</title>
        <authorList>
            <person name="Liu J."/>
            <person name="Shi C."/>
            <person name="Shi C.C."/>
            <person name="Li W."/>
            <person name="Zhang Q.J."/>
            <person name="Zhang Y."/>
            <person name="Li K."/>
            <person name="Lu H.F."/>
            <person name="Shi C."/>
            <person name="Zhu S.T."/>
            <person name="Xiao Z.Y."/>
            <person name="Nan H."/>
            <person name="Yue Y."/>
            <person name="Zhu X.G."/>
            <person name="Wu Y."/>
            <person name="Hong X.N."/>
            <person name="Fan G.Y."/>
            <person name="Tong Y."/>
            <person name="Zhang D."/>
            <person name="Mao C.L."/>
            <person name="Liu Y.L."/>
            <person name="Hao S.J."/>
            <person name="Liu W.Q."/>
            <person name="Lv M.Q."/>
            <person name="Zhang H.B."/>
            <person name="Liu Y."/>
            <person name="Hu-Tang G.R."/>
            <person name="Wang J.P."/>
            <person name="Wang J.H."/>
            <person name="Sun Y.H."/>
            <person name="Ni S.B."/>
            <person name="Chen W.B."/>
            <person name="Zhang X.C."/>
            <person name="Jiao Y.N."/>
            <person name="Eichler E.E."/>
            <person name="Li G.H."/>
            <person name="Liu X."/>
            <person name="Gao L.Z."/>
        </authorList>
    </citation>
    <scope>NUCLEOTIDE SEQUENCE [LARGE SCALE GENOMIC DNA]</scope>
    <source>
        <strain evidence="3">cv. GT1</strain>
        <tissue evidence="2">Leaf</tissue>
    </source>
</reference>
<dbReference type="InterPro" id="IPR036514">
    <property type="entry name" value="SGNH_hydro_sf"/>
</dbReference>
<evidence type="ECO:0008006" key="4">
    <source>
        <dbReference type="Google" id="ProtNLM"/>
    </source>
</evidence>
<organism evidence="2 3">
    <name type="scientific">Hevea brasiliensis</name>
    <name type="common">Para rubber tree</name>
    <name type="synonym">Siphonia brasiliensis</name>
    <dbReference type="NCBI Taxonomy" id="3981"/>
    <lineage>
        <taxon>Eukaryota</taxon>
        <taxon>Viridiplantae</taxon>
        <taxon>Streptophyta</taxon>
        <taxon>Embryophyta</taxon>
        <taxon>Tracheophyta</taxon>
        <taxon>Spermatophyta</taxon>
        <taxon>Magnoliopsida</taxon>
        <taxon>eudicotyledons</taxon>
        <taxon>Gunneridae</taxon>
        <taxon>Pentapetalae</taxon>
        <taxon>rosids</taxon>
        <taxon>fabids</taxon>
        <taxon>Malpighiales</taxon>
        <taxon>Euphorbiaceae</taxon>
        <taxon>Crotonoideae</taxon>
        <taxon>Micrandreae</taxon>
        <taxon>Hevea</taxon>
    </lineage>
</organism>
<name>A0A6A6MSZ7_HEVBR</name>
<comment type="caution">
    <text evidence="2">The sequence shown here is derived from an EMBL/GenBank/DDBJ whole genome shotgun (WGS) entry which is preliminary data.</text>
</comment>
<evidence type="ECO:0000256" key="1">
    <source>
        <dbReference type="ARBA" id="ARBA00008668"/>
    </source>
</evidence>
<proteinExistence type="inferred from homology"/>